<dbReference type="RefSeq" id="WP_075079727.1">
    <property type="nucleotide sequence ID" value="NZ_BDCO01000002.1"/>
</dbReference>
<comment type="caution">
    <text evidence="2">The sequence shown here is derived from an EMBL/GenBank/DDBJ whole genome shotgun (WGS) entry which is preliminary data.</text>
</comment>
<evidence type="ECO:0000313" key="2">
    <source>
        <dbReference type="EMBL" id="GAT34059.1"/>
    </source>
</evidence>
<dbReference type="STRING" id="690879.TSACC_22482"/>
<reference evidence="3" key="1">
    <citation type="journal article" date="2017" name="Genome Announc.">
        <title>Draft Genome Sequence of Terrimicrobium sacchariphilum NM-5T, a Facultative Anaerobic Soil Bacterium of the Class Spartobacteria.</title>
        <authorList>
            <person name="Qiu Y.L."/>
            <person name="Tourlousse D.M."/>
            <person name="Matsuura N."/>
            <person name="Ohashi A."/>
            <person name="Sekiguchi Y."/>
        </authorList>
    </citation>
    <scope>NUCLEOTIDE SEQUENCE [LARGE SCALE GENOMIC DNA]</scope>
    <source>
        <strain evidence="3">NM-5</strain>
    </source>
</reference>
<dbReference type="InParanoid" id="A0A146G8M6"/>
<organism evidence="2 3">
    <name type="scientific">Terrimicrobium sacchariphilum</name>
    <dbReference type="NCBI Taxonomy" id="690879"/>
    <lineage>
        <taxon>Bacteria</taxon>
        <taxon>Pseudomonadati</taxon>
        <taxon>Verrucomicrobiota</taxon>
        <taxon>Terrimicrobiia</taxon>
        <taxon>Terrimicrobiales</taxon>
        <taxon>Terrimicrobiaceae</taxon>
        <taxon>Terrimicrobium</taxon>
    </lineage>
</organism>
<accession>A0A146G8M6</accession>
<dbReference type="OrthoDB" id="9342772at2"/>
<gene>
    <name evidence="2" type="ORF">TSACC_22482</name>
</gene>
<evidence type="ECO:0000259" key="1">
    <source>
        <dbReference type="Pfam" id="PF12705"/>
    </source>
</evidence>
<dbReference type="InterPro" id="IPR038726">
    <property type="entry name" value="PDDEXK_AddAB-type"/>
</dbReference>
<dbReference type="Pfam" id="PF12705">
    <property type="entry name" value="PDDEXK_1"/>
    <property type="match status" value="1"/>
</dbReference>
<proteinExistence type="predicted"/>
<protein>
    <recommendedName>
        <fullName evidence="1">PD-(D/E)XK endonuclease-like domain-containing protein</fullName>
    </recommendedName>
</protein>
<sequence>MKSFFPGFSWALPTPFTDPLGFCRFEQGDILYSSPDGYKPWDEAVQLLQWSIQVKSPSRAIAPPLKEDEGSQFLRNWTSPVTFELTHYREGSRVETITTTQGRLYKFLQTGDFAHLDASSPEPLIPLLVADAAKCLEQVGRDALHSLYDGLKKPHAFLMAFDPCNQVSKAKLSQIRRCLSHYPDLREQIFSPHELGLSDASAFVPTVSIAAFVVDTGGTEAMRDCLKKVLYKPSKTAKVSRFNLRAHGHFIPFKEKEQKEGLITISFAHGNFYRFRVDTGKAKSTAPELQDFFQMLRDGDCPNHFFTEPPTSSGLRLKIKDNITRHRDHQIIGLANACYGAGLYKSAHENLQCYFLQNDPTSIAVEIPIWLDAEEYDGYEAIFPEGGVLTGHIDLLRCEADGTIWIWDYKPNAYAERYAAGQIYSYAVMLSVRTGIPLERFRCGYFDESNAFTFEPSLVALEQPMVQKNLF</sequence>
<dbReference type="Proteomes" id="UP000076023">
    <property type="component" value="Unassembled WGS sequence"/>
</dbReference>
<feature type="domain" description="PD-(D/E)XK endonuclease-like" evidence="1">
    <location>
        <begin position="377"/>
        <end position="456"/>
    </location>
</feature>
<evidence type="ECO:0000313" key="3">
    <source>
        <dbReference type="Proteomes" id="UP000076023"/>
    </source>
</evidence>
<keyword evidence="3" id="KW-1185">Reference proteome</keyword>
<dbReference type="AlphaFoldDB" id="A0A146G8M6"/>
<name>A0A146G8M6_TERSA</name>
<dbReference type="EMBL" id="BDCO01000002">
    <property type="protein sequence ID" value="GAT34059.1"/>
    <property type="molecule type" value="Genomic_DNA"/>
</dbReference>